<protein>
    <submittedName>
        <fullName evidence="10">Acyl-CoA dehydrogenase</fullName>
    </submittedName>
</protein>
<dbReference type="Pfam" id="PF02770">
    <property type="entry name" value="Acyl-CoA_dh_M"/>
    <property type="match status" value="1"/>
</dbReference>
<comment type="similarity">
    <text evidence="2 6">Belongs to the acyl-CoA dehydrogenase family.</text>
</comment>
<dbReference type="InterPro" id="IPR036250">
    <property type="entry name" value="AcylCo_DH-like_C"/>
</dbReference>
<evidence type="ECO:0000256" key="1">
    <source>
        <dbReference type="ARBA" id="ARBA00001974"/>
    </source>
</evidence>
<dbReference type="InterPro" id="IPR037069">
    <property type="entry name" value="AcylCoA_DH/ox_N_sf"/>
</dbReference>
<evidence type="ECO:0000313" key="10">
    <source>
        <dbReference type="EMBL" id="TSB35904.1"/>
    </source>
</evidence>
<dbReference type="GO" id="GO:0050660">
    <property type="term" value="F:flavin adenine dinucleotide binding"/>
    <property type="evidence" value="ECO:0007669"/>
    <property type="project" value="InterPro"/>
</dbReference>
<evidence type="ECO:0000259" key="7">
    <source>
        <dbReference type="Pfam" id="PF00441"/>
    </source>
</evidence>
<dbReference type="Gene3D" id="1.10.540.10">
    <property type="entry name" value="Acyl-CoA dehydrogenase/oxidase, N-terminal domain"/>
    <property type="match status" value="1"/>
</dbReference>
<evidence type="ECO:0000256" key="6">
    <source>
        <dbReference type="RuleBase" id="RU362125"/>
    </source>
</evidence>
<evidence type="ECO:0000256" key="2">
    <source>
        <dbReference type="ARBA" id="ARBA00009347"/>
    </source>
</evidence>
<dbReference type="Gene3D" id="2.40.110.10">
    <property type="entry name" value="Butyryl-CoA Dehydrogenase, subunit A, domain 2"/>
    <property type="match status" value="1"/>
</dbReference>
<gene>
    <name evidence="10" type="ORF">FNZ23_20520</name>
</gene>
<evidence type="ECO:0000259" key="8">
    <source>
        <dbReference type="Pfam" id="PF02770"/>
    </source>
</evidence>
<evidence type="ECO:0000256" key="4">
    <source>
        <dbReference type="ARBA" id="ARBA00022827"/>
    </source>
</evidence>
<dbReference type="EMBL" id="VKLS01000295">
    <property type="protein sequence ID" value="TSB35904.1"/>
    <property type="molecule type" value="Genomic_DNA"/>
</dbReference>
<keyword evidence="5 6" id="KW-0560">Oxidoreductase</keyword>
<feature type="domain" description="Acyl-CoA dehydrogenase/oxidase C-terminal" evidence="7">
    <location>
        <begin position="231"/>
        <end position="380"/>
    </location>
</feature>
<organism evidence="10 11">
    <name type="scientific">Streptomyces benahoarensis</name>
    <dbReference type="NCBI Taxonomy" id="2595054"/>
    <lineage>
        <taxon>Bacteria</taxon>
        <taxon>Bacillati</taxon>
        <taxon>Actinomycetota</taxon>
        <taxon>Actinomycetes</taxon>
        <taxon>Kitasatosporales</taxon>
        <taxon>Streptomycetaceae</taxon>
        <taxon>Streptomyces</taxon>
    </lineage>
</organism>
<evidence type="ECO:0000259" key="9">
    <source>
        <dbReference type="Pfam" id="PF02771"/>
    </source>
</evidence>
<dbReference type="PANTHER" id="PTHR43292:SF3">
    <property type="entry name" value="ACYL-COA DEHYDROGENASE FADE29"/>
    <property type="match status" value="1"/>
</dbReference>
<dbReference type="RefSeq" id="WP_143941224.1">
    <property type="nucleotide sequence ID" value="NZ_VKLS01000295.1"/>
</dbReference>
<dbReference type="SUPFAM" id="SSF47203">
    <property type="entry name" value="Acyl-CoA dehydrogenase C-terminal domain-like"/>
    <property type="match status" value="1"/>
</dbReference>
<dbReference type="Gene3D" id="1.20.140.10">
    <property type="entry name" value="Butyryl-CoA Dehydrogenase, subunit A, domain 3"/>
    <property type="match status" value="1"/>
</dbReference>
<keyword evidence="3 6" id="KW-0285">Flavoprotein</keyword>
<dbReference type="InterPro" id="IPR006091">
    <property type="entry name" value="Acyl-CoA_Oxase/DH_mid-dom"/>
</dbReference>
<dbReference type="Pfam" id="PF00441">
    <property type="entry name" value="Acyl-CoA_dh_1"/>
    <property type="match status" value="1"/>
</dbReference>
<dbReference type="AlphaFoldDB" id="A0A553Z3D1"/>
<dbReference type="PANTHER" id="PTHR43292">
    <property type="entry name" value="ACYL-COA DEHYDROGENASE"/>
    <property type="match status" value="1"/>
</dbReference>
<dbReference type="GO" id="GO:0016627">
    <property type="term" value="F:oxidoreductase activity, acting on the CH-CH group of donors"/>
    <property type="evidence" value="ECO:0007669"/>
    <property type="project" value="InterPro"/>
</dbReference>
<dbReference type="InterPro" id="IPR046373">
    <property type="entry name" value="Acyl-CoA_Oxase/DH_mid-dom_sf"/>
</dbReference>
<dbReference type="InterPro" id="IPR052161">
    <property type="entry name" value="Mycobact_Acyl-CoA_DH"/>
</dbReference>
<evidence type="ECO:0000313" key="11">
    <source>
        <dbReference type="Proteomes" id="UP000320888"/>
    </source>
</evidence>
<evidence type="ECO:0000256" key="5">
    <source>
        <dbReference type="ARBA" id="ARBA00023002"/>
    </source>
</evidence>
<dbReference type="Pfam" id="PF02771">
    <property type="entry name" value="Acyl-CoA_dh_N"/>
    <property type="match status" value="1"/>
</dbReference>
<dbReference type="GO" id="GO:0005886">
    <property type="term" value="C:plasma membrane"/>
    <property type="evidence" value="ECO:0007669"/>
    <property type="project" value="TreeGrafter"/>
</dbReference>
<dbReference type="InterPro" id="IPR009100">
    <property type="entry name" value="AcylCoA_DH/oxidase_NM_dom_sf"/>
</dbReference>
<evidence type="ECO:0000256" key="3">
    <source>
        <dbReference type="ARBA" id="ARBA00022630"/>
    </source>
</evidence>
<dbReference type="OrthoDB" id="3964153at2"/>
<accession>A0A553Z3D1</accession>
<comment type="caution">
    <text evidence="10">The sequence shown here is derived from an EMBL/GenBank/DDBJ whole genome shotgun (WGS) entry which is preliminary data.</text>
</comment>
<name>A0A553Z3D1_9ACTN</name>
<feature type="domain" description="Acyl-CoA dehydrogenase/oxidase N-terminal" evidence="9">
    <location>
        <begin position="5"/>
        <end position="119"/>
    </location>
</feature>
<dbReference type="InterPro" id="IPR009075">
    <property type="entry name" value="AcylCo_DH/oxidase_C"/>
</dbReference>
<dbReference type="SUPFAM" id="SSF56645">
    <property type="entry name" value="Acyl-CoA dehydrogenase NM domain-like"/>
    <property type="match status" value="1"/>
</dbReference>
<dbReference type="Proteomes" id="UP000320888">
    <property type="component" value="Unassembled WGS sequence"/>
</dbReference>
<proteinExistence type="inferred from homology"/>
<keyword evidence="4 6" id="KW-0274">FAD</keyword>
<keyword evidence="11" id="KW-1185">Reference proteome</keyword>
<sequence length="388" mass="42374">MSAVEEFRRRARTWLDAQLTGAFAELRGLGGPGREHEAFAERLAWERHMAAAGWTCVGWPEEYGGRGATLEEQVAFHEEYAESGAPARVGHIGEQLVGPTLMAFGTPEQRARFLPAIAAVDALWCQGYSEPDAGSDLAAVRTRAERDGDAWVLTGRKIWTSLARESRWCFVLARTEPGSTRHRGLSYLLVPLDRDGVEIRPITQLTGTAEFNEVLFDGARTDAGNLVGEEGGGWAVAMATLGFERGVSTLGQQVGFRREWEALAALAVRTGAARDPLIRDRLTRSWIGLETIRGNALRMLEGAAAGAPGPEASIGKIYWATFHRELGELAMEIRGAGGTLAAGAPYDLDEWQRLFLFSRADTLYGGSNEIQRNIIAERVLGLPREARP</sequence>
<comment type="cofactor">
    <cofactor evidence="1 6">
        <name>FAD</name>
        <dbReference type="ChEBI" id="CHEBI:57692"/>
    </cofactor>
</comment>
<reference evidence="10 11" key="1">
    <citation type="submission" date="2019-07" db="EMBL/GenBank/DDBJ databases">
        <title>Draft genome for Streptomyces benahoarensis MZ03-48.</title>
        <authorList>
            <person name="Gonzalez-Pimentel J.L."/>
        </authorList>
    </citation>
    <scope>NUCLEOTIDE SEQUENCE [LARGE SCALE GENOMIC DNA]</scope>
    <source>
        <strain evidence="10 11">MZ03-48</strain>
    </source>
</reference>
<dbReference type="InterPro" id="IPR013786">
    <property type="entry name" value="AcylCoA_DH/ox_N"/>
</dbReference>
<feature type="domain" description="Acyl-CoA oxidase/dehydrogenase middle" evidence="8">
    <location>
        <begin position="125"/>
        <end position="217"/>
    </location>
</feature>